<dbReference type="AlphaFoldDB" id="A0A2Z3HRP2"/>
<proteinExistence type="inferred from homology"/>
<sequence>MIGSFLHFVLNGLIDVMIWAIIISAIMSWLTAFNVVNLRNGFVAGVHRVLETLTAPVLGPLQRIIPPLGGLDITPIIAILVLQGIQRFILPGLLGGL</sequence>
<keyword evidence="2" id="KW-0472">Membrane</keyword>
<dbReference type="RefSeq" id="WP_110451073.1">
    <property type="nucleotide sequence ID" value="NZ_CP029479.1"/>
</dbReference>
<keyword evidence="4" id="KW-1185">Reference proteome</keyword>
<comment type="similarity">
    <text evidence="1">Belongs to the YggT family.</text>
</comment>
<feature type="transmembrane region" description="Helical" evidence="2">
    <location>
        <begin position="16"/>
        <end position="38"/>
    </location>
</feature>
<dbReference type="PANTHER" id="PTHR33219">
    <property type="entry name" value="YLMG HOMOLOG PROTEIN 2, CHLOROPLASTIC"/>
    <property type="match status" value="1"/>
</dbReference>
<protein>
    <submittedName>
        <fullName evidence="3">YggT family protein</fullName>
    </submittedName>
</protein>
<dbReference type="KEGG" id="phb:HYN04_12540"/>
<organism evidence="3 4">
    <name type="scientific">Phenylobacterium parvum</name>
    <dbReference type="NCBI Taxonomy" id="2201350"/>
    <lineage>
        <taxon>Bacteria</taxon>
        <taxon>Pseudomonadati</taxon>
        <taxon>Pseudomonadota</taxon>
        <taxon>Alphaproteobacteria</taxon>
        <taxon>Caulobacterales</taxon>
        <taxon>Caulobacteraceae</taxon>
        <taxon>Phenylobacterium</taxon>
    </lineage>
</organism>
<evidence type="ECO:0000256" key="2">
    <source>
        <dbReference type="SAM" id="Phobius"/>
    </source>
</evidence>
<evidence type="ECO:0000313" key="4">
    <source>
        <dbReference type="Proteomes" id="UP000247763"/>
    </source>
</evidence>
<dbReference type="OrthoDB" id="9814445at2"/>
<evidence type="ECO:0000256" key="1">
    <source>
        <dbReference type="ARBA" id="ARBA00010894"/>
    </source>
</evidence>
<dbReference type="Proteomes" id="UP000247763">
    <property type="component" value="Chromosome"/>
</dbReference>
<dbReference type="GO" id="GO:0016020">
    <property type="term" value="C:membrane"/>
    <property type="evidence" value="ECO:0007669"/>
    <property type="project" value="InterPro"/>
</dbReference>
<evidence type="ECO:0000313" key="3">
    <source>
        <dbReference type="EMBL" id="AWM78507.1"/>
    </source>
</evidence>
<dbReference type="PANTHER" id="PTHR33219:SF14">
    <property type="entry name" value="PROTEIN COFACTOR ASSEMBLY OF COMPLEX C SUBUNIT B CCB3, CHLOROPLASTIC-RELATED"/>
    <property type="match status" value="1"/>
</dbReference>
<dbReference type="InterPro" id="IPR003425">
    <property type="entry name" value="CCB3/YggT"/>
</dbReference>
<keyword evidence="2" id="KW-1133">Transmembrane helix</keyword>
<keyword evidence="2" id="KW-0812">Transmembrane</keyword>
<gene>
    <name evidence="3" type="ORF">HYN04_12540</name>
</gene>
<dbReference type="EMBL" id="CP029479">
    <property type="protein sequence ID" value="AWM78507.1"/>
    <property type="molecule type" value="Genomic_DNA"/>
</dbReference>
<reference evidence="4" key="1">
    <citation type="submission" date="2018-05" db="EMBL/GenBank/DDBJ databases">
        <title>Genome sequencing of Phenylobacterium sp. HYN0004.</title>
        <authorList>
            <person name="Yi H."/>
            <person name="Baek C."/>
        </authorList>
    </citation>
    <scope>NUCLEOTIDE SEQUENCE [LARGE SCALE GENOMIC DNA]</scope>
    <source>
        <strain evidence="4">HYN0004</strain>
    </source>
</reference>
<name>A0A2Z3HRP2_9CAUL</name>
<accession>A0A2Z3HRP2</accession>
<dbReference type="Pfam" id="PF02325">
    <property type="entry name" value="CCB3_YggT"/>
    <property type="match status" value="1"/>
</dbReference>